<evidence type="ECO:0000313" key="2">
    <source>
        <dbReference type="Proteomes" id="UP000477849"/>
    </source>
</evidence>
<name>A0A6M1S0L4_9HYPH</name>
<accession>A0A6M1S0L4</accession>
<keyword evidence="2" id="KW-1185">Reference proteome</keyword>
<protein>
    <submittedName>
        <fullName evidence="1">Uncharacterized protein</fullName>
    </submittedName>
</protein>
<comment type="caution">
    <text evidence="1">The sequence shown here is derived from an EMBL/GenBank/DDBJ whole genome shotgun (WGS) entry which is preliminary data.</text>
</comment>
<gene>
    <name evidence="1" type="ORF">G6N76_02905</name>
</gene>
<dbReference type="EMBL" id="JAAKZH010000001">
    <property type="protein sequence ID" value="NGO62610.1"/>
    <property type="molecule type" value="Genomic_DNA"/>
</dbReference>
<dbReference type="Proteomes" id="UP000477849">
    <property type="component" value="Unassembled WGS sequence"/>
</dbReference>
<dbReference type="AlphaFoldDB" id="A0A6M1S0L4"/>
<organism evidence="1 2">
    <name type="scientific">Rhizobium daejeonense</name>
    <dbReference type="NCBI Taxonomy" id="240521"/>
    <lineage>
        <taxon>Bacteria</taxon>
        <taxon>Pseudomonadati</taxon>
        <taxon>Pseudomonadota</taxon>
        <taxon>Alphaproteobacteria</taxon>
        <taxon>Hyphomicrobiales</taxon>
        <taxon>Rhizobiaceae</taxon>
        <taxon>Rhizobium/Agrobacterium group</taxon>
        <taxon>Rhizobium</taxon>
    </lineage>
</organism>
<proteinExistence type="predicted"/>
<sequence length="85" mass="10047">MTRIPGPPPLDGLKKRIADHRKAKARRGSDFVRETFCLPRDDAREKAREWFDAFPKAAYWTEVESWRQLEGDRIEFTMRRLPSAD</sequence>
<evidence type="ECO:0000313" key="1">
    <source>
        <dbReference type="EMBL" id="NGO62610.1"/>
    </source>
</evidence>
<dbReference type="RefSeq" id="WP_163900149.1">
    <property type="nucleotide sequence ID" value="NZ_CP048427.1"/>
</dbReference>
<reference evidence="1 2" key="1">
    <citation type="submission" date="2020-02" db="EMBL/GenBank/DDBJ databases">
        <title>Genome sequence of the type strain CCBAU10050 of Rhizobium daejeonense.</title>
        <authorList>
            <person name="Gao J."/>
            <person name="Sun J."/>
        </authorList>
    </citation>
    <scope>NUCLEOTIDE SEQUENCE [LARGE SCALE GENOMIC DNA]</scope>
    <source>
        <strain evidence="1 2">CCBAU10050</strain>
    </source>
</reference>